<reference evidence="3 4" key="1">
    <citation type="submission" date="2018-11" db="EMBL/GenBank/DDBJ databases">
        <title>Genome squencing of methanotrophic bacteria isolated from alkaline groundwater in Korea.</title>
        <authorList>
            <person name="Nguyen L.N."/>
        </authorList>
    </citation>
    <scope>NUCLEOTIDE SEQUENCE [LARGE SCALE GENOMIC DNA]</scope>
    <source>
        <strain evidence="3 4">GW6</strain>
    </source>
</reference>
<keyword evidence="2" id="KW-0472">Membrane</keyword>
<accession>A0A3G8M5T2</accession>
<dbReference type="RefSeq" id="WP_124738058.1">
    <property type="nucleotide sequence ID" value="NZ_CP034086.1"/>
</dbReference>
<evidence type="ECO:0000313" key="4">
    <source>
        <dbReference type="Proteomes" id="UP000273982"/>
    </source>
</evidence>
<name>A0A3G8M5T2_9HYPH</name>
<dbReference type="Proteomes" id="UP000273982">
    <property type="component" value="Chromosome"/>
</dbReference>
<feature type="transmembrane region" description="Helical" evidence="2">
    <location>
        <begin position="53"/>
        <end position="74"/>
    </location>
</feature>
<organism evidence="3 4">
    <name type="scientific">Methylocystis rosea</name>
    <dbReference type="NCBI Taxonomy" id="173366"/>
    <lineage>
        <taxon>Bacteria</taxon>
        <taxon>Pseudomonadati</taxon>
        <taxon>Pseudomonadota</taxon>
        <taxon>Alphaproteobacteria</taxon>
        <taxon>Hyphomicrobiales</taxon>
        <taxon>Methylocystaceae</taxon>
        <taxon>Methylocystis</taxon>
    </lineage>
</organism>
<dbReference type="KEGG" id="mros:EHO51_05560"/>
<keyword evidence="2" id="KW-0812">Transmembrane</keyword>
<sequence>MAKTPKMAKPYAKTYAKSDATTSDDISGATAPLAFAGIGSALAAGLGVAAAGLSVAFMCAIAGAIGGAVLGVWVNRR</sequence>
<proteinExistence type="predicted"/>
<evidence type="ECO:0000313" key="3">
    <source>
        <dbReference type="EMBL" id="AZG76238.1"/>
    </source>
</evidence>
<dbReference type="EMBL" id="CP034086">
    <property type="protein sequence ID" value="AZG76238.1"/>
    <property type="molecule type" value="Genomic_DNA"/>
</dbReference>
<dbReference type="AlphaFoldDB" id="A0A3G8M5T2"/>
<protein>
    <submittedName>
        <fullName evidence="3">Uncharacterized protein</fullName>
    </submittedName>
</protein>
<keyword evidence="2" id="KW-1133">Transmembrane helix</keyword>
<gene>
    <name evidence="3" type="ORF">EHO51_05560</name>
</gene>
<feature type="region of interest" description="Disordered" evidence="1">
    <location>
        <begin position="1"/>
        <end position="23"/>
    </location>
</feature>
<evidence type="ECO:0000256" key="1">
    <source>
        <dbReference type="SAM" id="MobiDB-lite"/>
    </source>
</evidence>
<evidence type="ECO:0000256" key="2">
    <source>
        <dbReference type="SAM" id="Phobius"/>
    </source>
</evidence>